<keyword evidence="4" id="KW-1185">Reference proteome</keyword>
<reference evidence="3" key="1">
    <citation type="submission" date="2021-12" db="EMBL/GenBank/DDBJ databases">
        <title>Curvularia clavata genome.</title>
        <authorList>
            <person name="Cao Y."/>
        </authorList>
    </citation>
    <scope>NUCLEOTIDE SEQUENCE</scope>
    <source>
        <strain evidence="3">Yc1106</strain>
    </source>
</reference>
<name>A0A9Q9DT59_CURCL</name>
<dbReference type="VEuPathDB" id="FungiDB:yc1106_06737"/>
<proteinExistence type="predicted"/>
<protein>
    <submittedName>
        <fullName evidence="3">Uncharacterized protein</fullName>
    </submittedName>
</protein>
<evidence type="ECO:0000313" key="3">
    <source>
        <dbReference type="EMBL" id="USP79463.1"/>
    </source>
</evidence>
<dbReference type="EMBL" id="CP089278">
    <property type="protein sequence ID" value="USP79463.1"/>
    <property type="molecule type" value="Genomic_DNA"/>
</dbReference>
<dbReference type="Proteomes" id="UP001056012">
    <property type="component" value="Chromosome 5"/>
</dbReference>
<gene>
    <name evidence="3" type="ORF">yc1106_06737</name>
</gene>
<accession>A0A9Q9DT59</accession>
<evidence type="ECO:0000256" key="2">
    <source>
        <dbReference type="SAM" id="MobiDB-lite"/>
    </source>
</evidence>
<feature type="region of interest" description="Disordered" evidence="2">
    <location>
        <begin position="603"/>
        <end position="626"/>
    </location>
</feature>
<evidence type="ECO:0000313" key="4">
    <source>
        <dbReference type="Proteomes" id="UP001056012"/>
    </source>
</evidence>
<sequence>MRGFRETVCNAVSKFTGMGRVKRHNSKEALASIRAQILVGERKALQNLREYGHTVTTADVASIENAYRSQSVAAPLVAGEQNGQQTLHSVCSVQRVATVPVESANNLQSQLLATDHDTLEALHDHVFGTTACVDDACSPQTVEASPAAWEPDAFQTLQGPVFTTQGVTPALFETVYSPQSVELCSIKREHATKIKVGIAERKRRDLWREYRQMAAVQKRIDQHRACRAEMATSGISLCRAAANPSAEVLYTQRLTSPSYLATLNLAHDRSFYESQTDEESRKYVQERLMNILGPERMKFELLPSGHNHIDPAIADYNQQLATNYLLEQWEAHKIEQRRQEEEQKRQAEEEGAERLRIQILLNHYRERYINRVERLALYAPDLTKGIDLIEAALMTGDREKAAGVTRALVNEVLLPIYGLLTECKQEIPLEEVGADKLKGVWPLERLEAMYFCLKGKLDFFPEAFDMLQGIEIVCMAIANPTPFQDPLAPKSVPANKSYMTLPTKTTLPIRAAESAPNTLPSGGLSVPAAPSAPAGSGFAKLVQATTQAVNAYQQKDSAPASSGFAKLLAATAEAVSTEQQKESVPASSGFSKLLAATAEKFNGTQEAAPETAPEAAPVIPSADTAPPESTARAAVLQFIATDNMYFESEVQDLIKRNTVVGIHRRNAIKSLKGLTDLANGEKGILGDMDAGSFRCQIENCVTKIDALKGAARLNKETQALRKLCGSALMLWANWSEPLNNFLSEVGAPLKLKALARELHILASGLYTILKSYKDTLAASSYKELQKQFSQQIRTWLNPTKKMDLETGGKAMHSIAHIKTLNTKKPVAKKYTFSRIGF</sequence>
<feature type="compositionally biased region" description="Low complexity" evidence="2">
    <location>
        <begin position="606"/>
        <end position="617"/>
    </location>
</feature>
<feature type="coiled-coil region" evidence="1">
    <location>
        <begin position="326"/>
        <end position="358"/>
    </location>
</feature>
<keyword evidence="1" id="KW-0175">Coiled coil</keyword>
<dbReference type="AlphaFoldDB" id="A0A9Q9DT59"/>
<dbReference type="OrthoDB" id="3798353at2759"/>
<evidence type="ECO:0000256" key="1">
    <source>
        <dbReference type="SAM" id="Coils"/>
    </source>
</evidence>
<organism evidence="3 4">
    <name type="scientific">Curvularia clavata</name>
    <dbReference type="NCBI Taxonomy" id="95742"/>
    <lineage>
        <taxon>Eukaryota</taxon>
        <taxon>Fungi</taxon>
        <taxon>Dikarya</taxon>
        <taxon>Ascomycota</taxon>
        <taxon>Pezizomycotina</taxon>
        <taxon>Dothideomycetes</taxon>
        <taxon>Pleosporomycetidae</taxon>
        <taxon>Pleosporales</taxon>
        <taxon>Pleosporineae</taxon>
        <taxon>Pleosporaceae</taxon>
        <taxon>Curvularia</taxon>
    </lineage>
</organism>